<organism evidence="3 4">
    <name type="scientific">Streptomyces triticirhizae</name>
    <dbReference type="NCBI Taxonomy" id="2483353"/>
    <lineage>
        <taxon>Bacteria</taxon>
        <taxon>Bacillati</taxon>
        <taxon>Actinomycetota</taxon>
        <taxon>Actinomycetes</taxon>
        <taxon>Kitasatosporales</taxon>
        <taxon>Streptomycetaceae</taxon>
        <taxon>Streptomyces</taxon>
    </lineage>
</organism>
<feature type="transmembrane region" description="Helical" evidence="2">
    <location>
        <begin position="109"/>
        <end position="131"/>
    </location>
</feature>
<evidence type="ECO:0000256" key="1">
    <source>
        <dbReference type="SAM" id="MobiDB-lite"/>
    </source>
</evidence>
<accession>A0A3M2M2N5</accession>
<dbReference type="AlphaFoldDB" id="A0A3M2M2N5"/>
<dbReference type="RefSeq" id="WP_122182802.1">
    <property type="nucleotide sequence ID" value="NZ_RFFJ01000020.1"/>
</dbReference>
<reference evidence="3 4" key="1">
    <citation type="submission" date="2018-10" db="EMBL/GenBank/DDBJ databases">
        <title>Isolation, diversity and antifungal activity of actinobacteria from wheat.</title>
        <authorList>
            <person name="Han C."/>
        </authorList>
    </citation>
    <scope>NUCLEOTIDE SEQUENCE [LARGE SCALE GENOMIC DNA]</scope>
    <source>
        <strain evidence="3 4">NEAU-YY642</strain>
    </source>
</reference>
<comment type="caution">
    <text evidence="3">The sequence shown here is derived from an EMBL/GenBank/DDBJ whole genome shotgun (WGS) entry which is preliminary data.</text>
</comment>
<keyword evidence="2" id="KW-1133">Transmembrane helix</keyword>
<feature type="compositionally biased region" description="Gly residues" evidence="1">
    <location>
        <begin position="1"/>
        <end position="30"/>
    </location>
</feature>
<evidence type="ECO:0000313" key="3">
    <source>
        <dbReference type="EMBL" id="RMI43859.1"/>
    </source>
</evidence>
<feature type="compositionally biased region" description="Low complexity" evidence="1">
    <location>
        <begin position="82"/>
        <end position="94"/>
    </location>
</feature>
<dbReference type="EMBL" id="RFFJ01000020">
    <property type="protein sequence ID" value="RMI43859.1"/>
    <property type="molecule type" value="Genomic_DNA"/>
</dbReference>
<proteinExistence type="predicted"/>
<gene>
    <name evidence="3" type="ORF">EBN88_06270</name>
</gene>
<feature type="region of interest" description="Disordered" evidence="1">
    <location>
        <begin position="1"/>
        <end position="98"/>
    </location>
</feature>
<keyword evidence="2" id="KW-0812">Transmembrane</keyword>
<feature type="transmembrane region" description="Helical" evidence="2">
    <location>
        <begin position="151"/>
        <end position="168"/>
    </location>
</feature>
<feature type="transmembrane region" description="Helical" evidence="2">
    <location>
        <begin position="175"/>
        <end position="196"/>
    </location>
</feature>
<name>A0A3M2M2N5_9ACTN</name>
<sequence length="256" mass="25925">MSGYGPPGYGQQPGQGQPGQGQQPGYGYPGQGQPTGPPTPQQPGYGHQPQYGQQPGQQGQPGQPGQPQQPGYGYPGQGQQPGAGQQPPAWGAPGPAVPPSSGAAFPGQVYIIGIVGSAIAALASFFSWVEVSGDLIAEGEADGIRGTSGDGIWTLVLGIIAVVLFVAAKAAKKPVLNAAGAVPGLFILGIAALNMFNTERLARADVEDEMPITDAQWDELAANFEFAPDVGLYLVTAGALGALTAGILAATQLRKS</sequence>
<evidence type="ECO:0000313" key="4">
    <source>
        <dbReference type="Proteomes" id="UP000278673"/>
    </source>
</evidence>
<keyword evidence="2" id="KW-0472">Membrane</keyword>
<keyword evidence="4" id="KW-1185">Reference proteome</keyword>
<evidence type="ECO:0000256" key="2">
    <source>
        <dbReference type="SAM" id="Phobius"/>
    </source>
</evidence>
<feature type="transmembrane region" description="Helical" evidence="2">
    <location>
        <begin position="230"/>
        <end position="250"/>
    </location>
</feature>
<dbReference type="Proteomes" id="UP000278673">
    <property type="component" value="Unassembled WGS sequence"/>
</dbReference>
<feature type="compositionally biased region" description="Low complexity" evidence="1">
    <location>
        <begin position="42"/>
        <end position="72"/>
    </location>
</feature>
<protein>
    <submittedName>
        <fullName evidence="3">Uncharacterized protein</fullName>
    </submittedName>
</protein>